<dbReference type="Gene3D" id="1.10.10.10">
    <property type="entry name" value="Winged helix-like DNA-binding domain superfamily/Winged helix DNA-binding domain"/>
    <property type="match status" value="1"/>
</dbReference>
<protein>
    <recommendedName>
        <fullName evidence="9">Transcriptional regulatory protein</fullName>
    </recommendedName>
</protein>
<dbReference type="PANTHER" id="PTHR45526:SF1">
    <property type="entry name" value="TRANSCRIPTIONAL REGULATORY PROTEIN DCUR-RELATED"/>
    <property type="match status" value="1"/>
</dbReference>
<evidence type="ECO:0000256" key="10">
    <source>
        <dbReference type="PROSITE-ProRule" id="PRU00169"/>
    </source>
</evidence>
<dbReference type="InterPro" id="IPR011006">
    <property type="entry name" value="CheY-like_superfamily"/>
</dbReference>
<keyword evidence="6 9" id="KW-0238">DNA-binding</keyword>
<dbReference type="Proteomes" id="UP000199695">
    <property type="component" value="Unassembled WGS sequence"/>
</dbReference>
<dbReference type="GO" id="GO:0000156">
    <property type="term" value="F:phosphorelay response regulator activity"/>
    <property type="evidence" value="ECO:0007669"/>
    <property type="project" value="TreeGrafter"/>
</dbReference>
<keyword evidence="13" id="KW-1185">Reference proteome</keyword>
<evidence type="ECO:0000259" key="11">
    <source>
        <dbReference type="PROSITE" id="PS50110"/>
    </source>
</evidence>
<evidence type="ECO:0000256" key="6">
    <source>
        <dbReference type="ARBA" id="ARBA00023125"/>
    </source>
</evidence>
<organism evidence="12 13">
    <name type="scientific">Lihuaxuella thermophila</name>
    <dbReference type="NCBI Taxonomy" id="1173111"/>
    <lineage>
        <taxon>Bacteria</taxon>
        <taxon>Bacillati</taxon>
        <taxon>Bacillota</taxon>
        <taxon>Bacilli</taxon>
        <taxon>Bacillales</taxon>
        <taxon>Thermoactinomycetaceae</taxon>
        <taxon>Lihuaxuella</taxon>
    </lineage>
</organism>
<dbReference type="SUPFAM" id="SSF46785">
    <property type="entry name" value="Winged helix' DNA-binding domain"/>
    <property type="match status" value="1"/>
</dbReference>
<proteinExistence type="predicted"/>
<evidence type="ECO:0000256" key="3">
    <source>
        <dbReference type="ARBA" id="ARBA00022553"/>
    </source>
</evidence>
<dbReference type="STRING" id="1173111.SAMN05444955_101197"/>
<dbReference type="PIRSF" id="PIRSF006171">
    <property type="entry name" value="RR_citrat_malat"/>
    <property type="match status" value="1"/>
</dbReference>
<keyword evidence="5 9" id="KW-0805">Transcription regulation</keyword>
<keyword evidence="3 10" id="KW-0597">Phosphoprotein</keyword>
<dbReference type="AlphaFoldDB" id="A0A1H8AM94"/>
<dbReference type="GO" id="GO:0005737">
    <property type="term" value="C:cytoplasm"/>
    <property type="evidence" value="ECO:0007669"/>
    <property type="project" value="UniProtKB-SubCell"/>
</dbReference>
<dbReference type="OrthoDB" id="9759232at2"/>
<dbReference type="RefSeq" id="WP_089964494.1">
    <property type="nucleotide sequence ID" value="NZ_FOCQ01000001.1"/>
</dbReference>
<evidence type="ECO:0000256" key="9">
    <source>
        <dbReference type="PIRNR" id="PIRNR006171"/>
    </source>
</evidence>
<accession>A0A1H8AM94</accession>
<dbReference type="InterPro" id="IPR024187">
    <property type="entry name" value="Sig_transdc_resp-reg_cit/mal"/>
</dbReference>
<feature type="modified residue" description="4-aspartylphosphate" evidence="10">
    <location>
        <position position="54"/>
    </location>
</feature>
<dbReference type="InterPro" id="IPR036388">
    <property type="entry name" value="WH-like_DNA-bd_sf"/>
</dbReference>
<dbReference type="InterPro" id="IPR001789">
    <property type="entry name" value="Sig_transdc_resp-reg_receiver"/>
</dbReference>
<dbReference type="GO" id="GO:0003700">
    <property type="term" value="F:DNA-binding transcription factor activity"/>
    <property type="evidence" value="ECO:0007669"/>
    <property type="project" value="InterPro"/>
</dbReference>
<evidence type="ECO:0000256" key="5">
    <source>
        <dbReference type="ARBA" id="ARBA00023015"/>
    </source>
</evidence>
<feature type="domain" description="Response regulatory" evidence="11">
    <location>
        <begin position="3"/>
        <end position="119"/>
    </location>
</feature>
<evidence type="ECO:0000256" key="4">
    <source>
        <dbReference type="ARBA" id="ARBA00023012"/>
    </source>
</evidence>
<reference evidence="12 13" key="1">
    <citation type="submission" date="2016-10" db="EMBL/GenBank/DDBJ databases">
        <authorList>
            <person name="de Groot N.N."/>
        </authorList>
    </citation>
    <scope>NUCLEOTIDE SEQUENCE [LARGE SCALE GENOMIC DNA]</scope>
    <source>
        <strain evidence="12 13">DSM 46701</strain>
    </source>
</reference>
<dbReference type="EMBL" id="FOCQ01000001">
    <property type="protein sequence ID" value="SEM70968.1"/>
    <property type="molecule type" value="Genomic_DNA"/>
</dbReference>
<dbReference type="PANTHER" id="PTHR45526">
    <property type="entry name" value="TRANSCRIPTIONAL REGULATORY PROTEIN DPIA"/>
    <property type="match status" value="1"/>
</dbReference>
<keyword evidence="4 9" id="KW-0902">Two-component regulatory system</keyword>
<dbReference type="InterPro" id="IPR036390">
    <property type="entry name" value="WH_DNA-bd_sf"/>
</dbReference>
<dbReference type="Pfam" id="PF00072">
    <property type="entry name" value="Response_reg"/>
    <property type="match status" value="1"/>
</dbReference>
<keyword evidence="2 9" id="KW-0963">Cytoplasm</keyword>
<name>A0A1H8AM94_9BACL</name>
<dbReference type="Gene3D" id="3.40.50.2300">
    <property type="match status" value="1"/>
</dbReference>
<dbReference type="InterPro" id="IPR051271">
    <property type="entry name" value="2C-system_Tx_regulators"/>
</dbReference>
<dbReference type="CDD" id="cd19925">
    <property type="entry name" value="REC_citrate_TCS"/>
    <property type="match status" value="1"/>
</dbReference>
<dbReference type="SUPFAM" id="SSF52172">
    <property type="entry name" value="CheY-like"/>
    <property type="match status" value="1"/>
</dbReference>
<evidence type="ECO:0000256" key="1">
    <source>
        <dbReference type="ARBA" id="ARBA00004496"/>
    </source>
</evidence>
<evidence type="ECO:0000256" key="8">
    <source>
        <dbReference type="ARBA" id="ARBA00023163"/>
    </source>
</evidence>
<evidence type="ECO:0000313" key="12">
    <source>
        <dbReference type="EMBL" id="SEM70968.1"/>
    </source>
</evidence>
<keyword evidence="8 9" id="KW-0804">Transcription</keyword>
<evidence type="ECO:0000313" key="13">
    <source>
        <dbReference type="Proteomes" id="UP000199695"/>
    </source>
</evidence>
<sequence length="236" mass="26781">MIRVLIVEDDPMVAEINKRYLDSIPGFVCAGIVSDVSEAWAFLETHPVELVLLDIYMPGKNGLELLTEIRKEGKSIDVIVISAANDIPSIKKALRLGAVDYLIKPFEFERLNAALKIYRTEHEIMKEQEELSQEELDQLLLHPNKTGADHRQLPKGLTQETLKRVVDSILEMKGERFTAEALANQVGISRVSIRKYLKFLTGIGFVSIDLAYGTVGRPVYQYYVNEFNLDRIDPYL</sequence>
<evidence type="ECO:0000256" key="7">
    <source>
        <dbReference type="ARBA" id="ARBA00023159"/>
    </source>
</evidence>
<evidence type="ECO:0000256" key="2">
    <source>
        <dbReference type="ARBA" id="ARBA00022490"/>
    </source>
</evidence>
<dbReference type="PROSITE" id="PS50110">
    <property type="entry name" value="RESPONSE_REGULATORY"/>
    <property type="match status" value="1"/>
</dbReference>
<dbReference type="SMART" id="SM00448">
    <property type="entry name" value="REC"/>
    <property type="match status" value="1"/>
</dbReference>
<dbReference type="GO" id="GO:0003677">
    <property type="term" value="F:DNA binding"/>
    <property type="evidence" value="ECO:0007669"/>
    <property type="project" value="UniProtKB-KW"/>
</dbReference>
<gene>
    <name evidence="12" type="ORF">SAMN05444955_101197</name>
</gene>
<keyword evidence="7 9" id="KW-0010">Activator</keyword>
<comment type="subcellular location">
    <subcellularLocation>
        <location evidence="1 9">Cytoplasm</location>
    </subcellularLocation>
</comment>